<name>A0A5B8NHW1_9CHRO</name>
<keyword evidence="2" id="KW-1133">Transmembrane helix</keyword>
<proteinExistence type="inferred from homology"/>
<dbReference type="Pfam" id="PF04483">
    <property type="entry name" value="DUF565"/>
    <property type="match status" value="1"/>
</dbReference>
<evidence type="ECO:0000256" key="1">
    <source>
        <dbReference type="ARBA" id="ARBA00009846"/>
    </source>
</evidence>
<reference evidence="3" key="1">
    <citation type="submission" date="2019-08" db="EMBL/GenBank/DDBJ databases">
        <title>Carotenoids and Carotenoid Binding Proteins in the Halophilic Cyanobacterium Euhalothece sp. ZM00.</title>
        <authorList>
            <person name="Cho S.M."/>
            <person name="Song J.Y."/>
            <person name="Park Y.-I."/>
        </authorList>
    </citation>
    <scope>NUCLEOTIDE SEQUENCE [LARGE SCALE GENOMIC DNA]</scope>
    <source>
        <strain evidence="3">Z-M001</strain>
    </source>
</reference>
<keyword evidence="2" id="KW-0812">Transmembrane</keyword>
<dbReference type="PANTHER" id="PTHR33787">
    <property type="match status" value="1"/>
</dbReference>
<evidence type="ECO:0000313" key="4">
    <source>
        <dbReference type="Proteomes" id="UP000318453"/>
    </source>
</evidence>
<feature type="transmembrane region" description="Helical" evidence="2">
    <location>
        <begin position="87"/>
        <end position="106"/>
    </location>
</feature>
<feature type="transmembrane region" description="Helical" evidence="2">
    <location>
        <begin position="28"/>
        <end position="49"/>
    </location>
</feature>
<dbReference type="PANTHER" id="PTHR33787:SF5">
    <property type="entry name" value="YCF20-LIKE PROTEIN"/>
    <property type="match status" value="1"/>
</dbReference>
<dbReference type="Proteomes" id="UP000318453">
    <property type="component" value="Chromosome"/>
</dbReference>
<comment type="similarity">
    <text evidence="1">Belongs to the ycf20 family.</text>
</comment>
<keyword evidence="2" id="KW-0472">Membrane</keyword>
<keyword evidence="4" id="KW-1185">Reference proteome</keyword>
<dbReference type="AlphaFoldDB" id="A0A5B8NHW1"/>
<feature type="transmembrane region" description="Helical" evidence="2">
    <location>
        <begin position="55"/>
        <end position="75"/>
    </location>
</feature>
<evidence type="ECO:0000313" key="3">
    <source>
        <dbReference type="EMBL" id="QDZ38773.1"/>
    </source>
</evidence>
<dbReference type="EMBL" id="CP042326">
    <property type="protein sequence ID" value="QDZ38773.1"/>
    <property type="molecule type" value="Genomic_DNA"/>
</dbReference>
<protein>
    <submittedName>
        <fullName evidence="3">DUF565 domain-containing protein</fullName>
    </submittedName>
</protein>
<accession>A0A5B8NHW1</accession>
<organism evidence="3 4">
    <name type="scientific">Euhalothece natronophila Z-M001</name>
    <dbReference type="NCBI Taxonomy" id="522448"/>
    <lineage>
        <taxon>Bacteria</taxon>
        <taxon>Bacillati</taxon>
        <taxon>Cyanobacteriota</taxon>
        <taxon>Cyanophyceae</taxon>
        <taxon>Oscillatoriophycideae</taxon>
        <taxon>Chroococcales</taxon>
        <taxon>Halothecacae</taxon>
        <taxon>Halothece cluster</taxon>
        <taxon>Euhalothece</taxon>
    </lineage>
</organism>
<sequence>MQNTRLNLLLASFSNQAQQFFANPWRRISLLLISLLFGFFMALAISSIAGQRGDLDVVVAAIMLIFTEVVSRVAYRNNRNNSGLIDFLNLFKVGLTYGFYLQAFILGS</sequence>
<dbReference type="OrthoDB" id="424985at2"/>
<gene>
    <name evidence="3" type="ORF">FRE64_01735</name>
</gene>
<dbReference type="InterPro" id="IPR007572">
    <property type="entry name" value="Uncharacterised_Ycf20"/>
</dbReference>
<dbReference type="KEGG" id="enn:FRE64_01735"/>
<evidence type="ECO:0000256" key="2">
    <source>
        <dbReference type="SAM" id="Phobius"/>
    </source>
</evidence>
<dbReference type="RefSeq" id="WP_146294384.1">
    <property type="nucleotide sequence ID" value="NZ_CP042326.1"/>
</dbReference>